<dbReference type="RefSeq" id="XP_035442183.2">
    <property type="nucleotide sequence ID" value="XM_035586290.2"/>
</dbReference>
<evidence type="ECO:0000256" key="1">
    <source>
        <dbReference type="SAM" id="SignalP"/>
    </source>
</evidence>
<protein>
    <submittedName>
        <fullName evidence="3">Uncharacterized protein LOC118270609</fullName>
    </submittedName>
</protein>
<reference evidence="3" key="1">
    <citation type="submission" date="2025-08" db="UniProtKB">
        <authorList>
            <consortium name="RefSeq"/>
        </authorList>
    </citation>
    <scope>IDENTIFICATION</scope>
    <source>
        <tissue evidence="3">Whole larval tissue</tissue>
    </source>
</reference>
<evidence type="ECO:0000313" key="3">
    <source>
        <dbReference type="RefSeq" id="XP_035442183.2"/>
    </source>
</evidence>
<sequence length="344" mass="41297">MKSVFVWCMLSNILSDVSGYWDTGTTTLEYKRTDTVPRQSFFRWQITQPEYLSAYFYNWDWPEIRRRRRLNVVAGISIDMLNLGVASLLNKRTLITSANYLDPWLNRQRDLRIWALGRQGDNISPYRYRVWRVTRLFPKSLNPEHWHGPRGVHSPRHDVSIIHSLDMIYLYGTPPRRYHYAYRTFLMGKHSELGTDLWFSGSGYEYHTHVRENYKIFFGLVTRDTVVDCSKYLPKWWGKFICFKNLHRYVGVPNGGGLYSSDWITGIGCFEIRYNQDKIMVFTDLRYYMDYVHLQAFLYSGQYYEYAYPQWGARYGTFYDSNYNDPYIPWWMVQEDQYPLGKKK</sequence>
<feature type="chain" id="PRO_5040112728" evidence="1">
    <location>
        <begin position="20"/>
        <end position="344"/>
    </location>
</feature>
<dbReference type="Proteomes" id="UP000829999">
    <property type="component" value="Chromosome 13"/>
</dbReference>
<evidence type="ECO:0000313" key="2">
    <source>
        <dbReference type="Proteomes" id="UP000829999"/>
    </source>
</evidence>
<keyword evidence="2" id="KW-1185">Reference proteome</keyword>
<dbReference type="GeneID" id="118270609"/>
<dbReference type="OrthoDB" id="7370752at2759"/>
<keyword evidence="1" id="KW-0732">Signal</keyword>
<name>A0A9R0EL87_SPOFR</name>
<organism evidence="2 3">
    <name type="scientific">Spodoptera frugiperda</name>
    <name type="common">Fall armyworm</name>
    <dbReference type="NCBI Taxonomy" id="7108"/>
    <lineage>
        <taxon>Eukaryota</taxon>
        <taxon>Metazoa</taxon>
        <taxon>Ecdysozoa</taxon>
        <taxon>Arthropoda</taxon>
        <taxon>Hexapoda</taxon>
        <taxon>Insecta</taxon>
        <taxon>Pterygota</taxon>
        <taxon>Neoptera</taxon>
        <taxon>Endopterygota</taxon>
        <taxon>Lepidoptera</taxon>
        <taxon>Glossata</taxon>
        <taxon>Ditrysia</taxon>
        <taxon>Noctuoidea</taxon>
        <taxon>Noctuidae</taxon>
        <taxon>Amphipyrinae</taxon>
        <taxon>Spodoptera</taxon>
    </lineage>
</organism>
<accession>A0A9R0EL87</accession>
<dbReference type="AlphaFoldDB" id="A0A9R0EL87"/>
<proteinExistence type="predicted"/>
<gene>
    <name evidence="3" type="primary">LOC118270609</name>
</gene>
<feature type="signal peptide" evidence="1">
    <location>
        <begin position="1"/>
        <end position="19"/>
    </location>
</feature>